<dbReference type="Pfam" id="PF13511">
    <property type="entry name" value="DUF4124"/>
    <property type="match status" value="1"/>
</dbReference>
<dbReference type="Proteomes" id="UP000234845">
    <property type="component" value="Unassembled WGS sequence"/>
</dbReference>
<evidence type="ECO:0000313" key="2">
    <source>
        <dbReference type="EMBL" id="PLW81718.1"/>
    </source>
</evidence>
<reference evidence="3" key="1">
    <citation type="submission" date="2017-11" db="EMBL/GenBank/DDBJ databases">
        <title>The draft genome sequence of Chromatocurvus sp. F02.</title>
        <authorList>
            <person name="Du Z.-J."/>
            <person name="Chang Y.-Q."/>
        </authorList>
    </citation>
    <scope>NUCLEOTIDE SEQUENCE [LARGE SCALE GENOMIC DNA]</scope>
    <source>
        <strain evidence="3">F02</strain>
    </source>
</reference>
<protein>
    <submittedName>
        <fullName evidence="2">DUF4124 domain-containing protein</fullName>
    </submittedName>
</protein>
<dbReference type="InterPro" id="IPR025392">
    <property type="entry name" value="DUF4124"/>
</dbReference>
<accession>A0A2N5XZZ4</accession>
<comment type="caution">
    <text evidence="2">The sequence shown here is derived from an EMBL/GenBank/DDBJ whole genome shotgun (WGS) entry which is preliminary data.</text>
</comment>
<dbReference type="EMBL" id="PKLZ01000011">
    <property type="protein sequence ID" value="PLW81718.1"/>
    <property type="molecule type" value="Genomic_DNA"/>
</dbReference>
<feature type="domain" description="DUF4124" evidence="1">
    <location>
        <begin position="10"/>
        <end position="47"/>
    </location>
</feature>
<keyword evidence="3" id="KW-1185">Reference proteome</keyword>
<name>A0A2N5XZZ4_9GAMM</name>
<sequence length="142" mass="15767">MIVLLAAGSVQVAAADAYYRWLDDRGIPVHSDRPPAAGIDYEVISSQSGLKRVVPAEQGAVPKEVEPRVGNEFETVDSRSATKDTMNAEYCQRARENLDTLQISKGGRIRVRNDQGELRYLDEEQVAGEKRIAEEAIKLYCD</sequence>
<evidence type="ECO:0000259" key="1">
    <source>
        <dbReference type="Pfam" id="PF13511"/>
    </source>
</evidence>
<dbReference type="AlphaFoldDB" id="A0A2N5XZZ4"/>
<dbReference type="OrthoDB" id="5735996at2"/>
<organism evidence="2 3">
    <name type="scientific">Kineobactrum sediminis</name>
    <dbReference type="NCBI Taxonomy" id="1905677"/>
    <lineage>
        <taxon>Bacteria</taxon>
        <taxon>Pseudomonadati</taxon>
        <taxon>Pseudomonadota</taxon>
        <taxon>Gammaproteobacteria</taxon>
        <taxon>Cellvibrionales</taxon>
        <taxon>Halieaceae</taxon>
        <taxon>Kineobactrum</taxon>
    </lineage>
</organism>
<proteinExistence type="predicted"/>
<gene>
    <name evidence="2" type="ORF">CWI75_14140</name>
</gene>
<evidence type="ECO:0000313" key="3">
    <source>
        <dbReference type="Proteomes" id="UP000234845"/>
    </source>
</evidence>